<proteinExistence type="predicted"/>
<comment type="caution">
    <text evidence="1">The sequence shown here is derived from an EMBL/GenBank/DDBJ whole genome shotgun (WGS) entry which is preliminary data.</text>
</comment>
<reference evidence="1 2" key="1">
    <citation type="submission" date="2022-10" db="EMBL/GenBank/DDBJ databases">
        <title>High-quality genome sequences of two octocoral-associated bacteria, Endozoicomonas euniceicola EF212 and Endozoicomonas gorgoniicola PS125.</title>
        <authorList>
            <person name="Chiou Y.-J."/>
            <person name="Chen Y.-H."/>
        </authorList>
    </citation>
    <scope>NUCLEOTIDE SEQUENCE [LARGE SCALE GENOMIC DNA]</scope>
    <source>
        <strain evidence="1 2">PS125</strain>
    </source>
</reference>
<dbReference type="EMBL" id="JAPFCC010000001">
    <property type="protein sequence ID" value="MCW7554014.1"/>
    <property type="molecule type" value="Genomic_DNA"/>
</dbReference>
<evidence type="ECO:0000313" key="1">
    <source>
        <dbReference type="EMBL" id="MCW7554014.1"/>
    </source>
</evidence>
<gene>
    <name evidence="1" type="ORF">NX722_15580</name>
</gene>
<protein>
    <recommendedName>
        <fullName evidence="3">DNA-binding domain-containing protein</fullName>
    </recommendedName>
</protein>
<evidence type="ECO:0000313" key="2">
    <source>
        <dbReference type="Proteomes" id="UP001209854"/>
    </source>
</evidence>
<sequence length="249" mass="28578">MHAAINEAGPWLKKLLYREIGTVKAQALNSAGEIKHFFRQAYAAFRCTNDGEMLIALKDTLDNWKHTKPAFYQHFVQYYPELQPHNLARMKIGELRRRVRAIVENEQGNCEQGFLSHKVPEVSLLAMVVSFLENCAQPGLRHQVDLENWPDEYQLALIHNSLGRLCQERKDSGQPKFPFLIELQSADIQQVESLTIDSLCNQAQQALNKTALSEGEYRQLSALYAHLLEEVHRRSEGDVFLIDGIYSER</sequence>
<dbReference type="Proteomes" id="UP001209854">
    <property type="component" value="Unassembled WGS sequence"/>
</dbReference>
<name>A0ABT3MXA8_9GAMM</name>
<keyword evidence="2" id="KW-1185">Reference proteome</keyword>
<accession>A0ABT3MXA8</accession>
<dbReference type="RefSeq" id="WP_262563756.1">
    <property type="nucleotide sequence ID" value="NZ_JAPFCC010000001.1"/>
</dbReference>
<evidence type="ECO:0008006" key="3">
    <source>
        <dbReference type="Google" id="ProtNLM"/>
    </source>
</evidence>
<organism evidence="1 2">
    <name type="scientific">Endozoicomonas gorgoniicola</name>
    <dbReference type="NCBI Taxonomy" id="1234144"/>
    <lineage>
        <taxon>Bacteria</taxon>
        <taxon>Pseudomonadati</taxon>
        <taxon>Pseudomonadota</taxon>
        <taxon>Gammaproteobacteria</taxon>
        <taxon>Oceanospirillales</taxon>
        <taxon>Endozoicomonadaceae</taxon>
        <taxon>Endozoicomonas</taxon>
    </lineage>
</organism>